<dbReference type="RefSeq" id="WP_073036973.1">
    <property type="nucleotide sequence ID" value="NZ_FQVB01000006.1"/>
</dbReference>
<dbReference type="EMBL" id="FQVB01000006">
    <property type="protein sequence ID" value="SHE69585.1"/>
    <property type="molecule type" value="Genomic_DNA"/>
</dbReference>
<dbReference type="OrthoDB" id="5431130at2"/>
<accession>A0A1M4VL22</accession>
<feature type="domain" description="Solute-binding protein family 3/N-terminal" evidence="2">
    <location>
        <begin position="31"/>
        <end position="252"/>
    </location>
</feature>
<dbReference type="Pfam" id="PF00497">
    <property type="entry name" value="SBP_bac_3"/>
    <property type="match status" value="1"/>
</dbReference>
<sequence length="252" mass="28263">MKLRWIHVLSLALALVTLGWGISPVQAEEKVYVNGIDANFPPFAYIDKDGKPAGFDVEALDWIAREMGFKVKHVAIDWDAIIPSLTNRKIDLIASGLSVTEERKKQIDYTIPYWEIKQVLVVKKDSNLTVDDVLGNGNKVGVQRGTSEAKWMKENLIDKGRRFELVYYDSAPLAAEDVVNGRIMAAAMDDAPAKDIAREKPVKILGTFGMPEESFAYGVRKGDAELLNLLNEGLQRLMNSPKWNELVEKYKP</sequence>
<protein>
    <submittedName>
        <fullName evidence="3">Amino acid ABC transporter substrate-binding protein, PAAT family</fullName>
    </submittedName>
</protein>
<proteinExistence type="predicted"/>
<evidence type="ECO:0000313" key="3">
    <source>
        <dbReference type="EMBL" id="SHE69585.1"/>
    </source>
</evidence>
<dbReference type="AlphaFoldDB" id="A0A1M4VL22"/>
<organism evidence="3 4">
    <name type="scientific">Desulfacinum infernum DSM 9756</name>
    <dbReference type="NCBI Taxonomy" id="1121391"/>
    <lineage>
        <taxon>Bacteria</taxon>
        <taxon>Pseudomonadati</taxon>
        <taxon>Thermodesulfobacteriota</taxon>
        <taxon>Syntrophobacteria</taxon>
        <taxon>Syntrophobacterales</taxon>
        <taxon>Syntrophobacteraceae</taxon>
        <taxon>Desulfacinum</taxon>
    </lineage>
</organism>
<dbReference type="SUPFAM" id="SSF53850">
    <property type="entry name" value="Periplasmic binding protein-like II"/>
    <property type="match status" value="1"/>
</dbReference>
<dbReference type="Proteomes" id="UP000184076">
    <property type="component" value="Unassembled WGS sequence"/>
</dbReference>
<dbReference type="CDD" id="cd13530">
    <property type="entry name" value="PBP2_peptides_like"/>
    <property type="match status" value="1"/>
</dbReference>
<name>A0A1M4VL22_9BACT</name>
<reference evidence="4" key="1">
    <citation type="submission" date="2016-11" db="EMBL/GenBank/DDBJ databases">
        <authorList>
            <person name="Varghese N."/>
            <person name="Submissions S."/>
        </authorList>
    </citation>
    <scope>NUCLEOTIDE SEQUENCE [LARGE SCALE GENOMIC DNA]</scope>
    <source>
        <strain evidence="4">DSM 9756</strain>
    </source>
</reference>
<keyword evidence="1" id="KW-0732">Signal</keyword>
<gene>
    <name evidence="3" type="ORF">SAMN02745206_00690</name>
</gene>
<dbReference type="InterPro" id="IPR001638">
    <property type="entry name" value="Solute-binding_3/MltF_N"/>
</dbReference>
<evidence type="ECO:0000259" key="2">
    <source>
        <dbReference type="SMART" id="SM00062"/>
    </source>
</evidence>
<evidence type="ECO:0000313" key="4">
    <source>
        <dbReference type="Proteomes" id="UP000184076"/>
    </source>
</evidence>
<dbReference type="SMART" id="SM00062">
    <property type="entry name" value="PBPb"/>
    <property type="match status" value="1"/>
</dbReference>
<dbReference type="PANTHER" id="PTHR35936">
    <property type="entry name" value="MEMBRANE-BOUND LYTIC MUREIN TRANSGLYCOSYLASE F"/>
    <property type="match status" value="1"/>
</dbReference>
<keyword evidence="4" id="KW-1185">Reference proteome</keyword>
<dbReference type="STRING" id="1121391.SAMN02745206_00690"/>
<evidence type="ECO:0000256" key="1">
    <source>
        <dbReference type="ARBA" id="ARBA00022729"/>
    </source>
</evidence>
<dbReference type="Gene3D" id="3.40.190.10">
    <property type="entry name" value="Periplasmic binding protein-like II"/>
    <property type="match status" value="2"/>
</dbReference>
<dbReference type="PANTHER" id="PTHR35936:SF17">
    <property type="entry name" value="ARGININE-BINDING EXTRACELLULAR PROTEIN ARTP"/>
    <property type="match status" value="1"/>
</dbReference>